<keyword evidence="2" id="KW-1185">Reference proteome</keyword>
<sequence length="80" mass="8018">MTLCSSEDVGQDAFLAAAAGFAPTPGPAGEVADFAFHDRPILSAIGLPVRIALAGLGVLECGFMGMDCDHSTAADFGAFG</sequence>
<organism evidence="1 2">
    <name type="scientific">Mycobacterium riyadhense</name>
    <dbReference type="NCBI Taxonomy" id="486698"/>
    <lineage>
        <taxon>Bacteria</taxon>
        <taxon>Bacillati</taxon>
        <taxon>Actinomycetota</taxon>
        <taxon>Actinomycetes</taxon>
        <taxon>Mycobacteriales</taxon>
        <taxon>Mycobacteriaceae</taxon>
        <taxon>Mycobacterium</taxon>
    </lineage>
</organism>
<reference evidence="1 2" key="1">
    <citation type="submission" date="2016-01" db="EMBL/GenBank/DDBJ databases">
        <title>The new phylogeny of the genus Mycobacterium.</title>
        <authorList>
            <person name="Tarcisio F."/>
            <person name="Conor M."/>
            <person name="Antonella G."/>
            <person name="Elisabetta G."/>
            <person name="Giulia F.S."/>
            <person name="Sara T."/>
            <person name="Anna F."/>
            <person name="Clotilde B."/>
            <person name="Roberto B."/>
            <person name="Veronica D.S."/>
            <person name="Fabio R."/>
            <person name="Monica P."/>
            <person name="Olivier J."/>
            <person name="Enrico T."/>
            <person name="Nicola S."/>
        </authorList>
    </citation>
    <scope>NUCLEOTIDE SEQUENCE [LARGE SCALE GENOMIC DNA]</scope>
    <source>
        <strain evidence="1 2">DSM 45176</strain>
    </source>
</reference>
<evidence type="ECO:0000313" key="1">
    <source>
        <dbReference type="EMBL" id="ORW86887.1"/>
    </source>
</evidence>
<name>A0A1X2DF94_9MYCO</name>
<dbReference type="Proteomes" id="UP000193087">
    <property type="component" value="Unassembled WGS sequence"/>
</dbReference>
<dbReference type="EMBL" id="LQPQ01000018">
    <property type="protein sequence ID" value="ORW86887.1"/>
    <property type="molecule type" value="Genomic_DNA"/>
</dbReference>
<protein>
    <submittedName>
        <fullName evidence="1">Uncharacterized protein</fullName>
    </submittedName>
</protein>
<dbReference type="AlphaFoldDB" id="A0A1X2DF94"/>
<accession>A0A1X2DF94</accession>
<evidence type="ECO:0000313" key="2">
    <source>
        <dbReference type="Proteomes" id="UP000193087"/>
    </source>
</evidence>
<gene>
    <name evidence="1" type="ORF">AWC22_10175</name>
</gene>
<proteinExistence type="predicted"/>
<comment type="caution">
    <text evidence="1">The sequence shown here is derived from an EMBL/GenBank/DDBJ whole genome shotgun (WGS) entry which is preliminary data.</text>
</comment>